<sequence length="314" mass="34921">MLDRTLPEPTAAVDEPLTPISVSGVYWIELAPVLVAARDFYPQPLTVGDGGITRITSGEADLATNAETQLLRESVTNSDLRIIMTVTEGFFRIVGRRSAGIETPADLKGKTIMLPRKTSANYFLVAMLETVGLTEDDVNIIGLAKEKDGQGGMAQMSGYLARGEVDAISIWEPEPVNAIEQLGDDAILFQDRDLYREVFNLHARAQDLADPEKRRSIVAYVRAVAEASEALKEEPTRYWDHISDISGFSLHEIEQSWPELEFPVQIIPDMLDVLEREDVWVAKELHRAPRSREELAKLIDRSVLAEALGGHNDR</sequence>
<dbReference type="EMBL" id="BMHO01000001">
    <property type="protein sequence ID" value="GGD30691.1"/>
    <property type="molecule type" value="Genomic_DNA"/>
</dbReference>
<gene>
    <name evidence="2" type="ORF">GCM10010915_08760</name>
</gene>
<feature type="domain" description="SsuA/THI5-like" evidence="1">
    <location>
        <begin position="53"/>
        <end position="236"/>
    </location>
</feature>
<dbReference type="InterPro" id="IPR015168">
    <property type="entry name" value="SsuA/THI5"/>
</dbReference>
<dbReference type="PANTHER" id="PTHR30024">
    <property type="entry name" value="ALIPHATIC SULFONATES-BINDING PROTEIN-RELATED"/>
    <property type="match status" value="1"/>
</dbReference>
<proteinExistence type="predicted"/>
<comment type="caution">
    <text evidence="2">The sequence shown here is derived from an EMBL/GenBank/DDBJ whole genome shotgun (WGS) entry which is preliminary data.</text>
</comment>
<dbReference type="PANTHER" id="PTHR30024:SF42">
    <property type="entry name" value="ALIPHATIC SULFONATES-BINDING PROTEIN-RELATED"/>
    <property type="match status" value="1"/>
</dbReference>
<dbReference type="Gene3D" id="3.40.190.10">
    <property type="entry name" value="Periplasmic binding protein-like II"/>
    <property type="match status" value="2"/>
</dbReference>
<evidence type="ECO:0000259" key="1">
    <source>
        <dbReference type="Pfam" id="PF09084"/>
    </source>
</evidence>
<evidence type="ECO:0000313" key="2">
    <source>
        <dbReference type="EMBL" id="GGD30691.1"/>
    </source>
</evidence>
<organism evidence="2 3">
    <name type="scientific">Microbacterium faecale</name>
    <dbReference type="NCBI Taxonomy" id="1804630"/>
    <lineage>
        <taxon>Bacteria</taxon>
        <taxon>Bacillati</taxon>
        <taxon>Actinomycetota</taxon>
        <taxon>Actinomycetes</taxon>
        <taxon>Micrococcales</taxon>
        <taxon>Microbacteriaceae</taxon>
        <taxon>Microbacterium</taxon>
    </lineage>
</organism>
<reference evidence="2" key="1">
    <citation type="journal article" date="2014" name="Int. J. Syst. Evol. Microbiol.">
        <title>Complete genome sequence of Corynebacterium casei LMG S-19264T (=DSM 44701T), isolated from a smear-ripened cheese.</title>
        <authorList>
            <consortium name="US DOE Joint Genome Institute (JGI-PGF)"/>
            <person name="Walter F."/>
            <person name="Albersmeier A."/>
            <person name="Kalinowski J."/>
            <person name="Ruckert C."/>
        </authorList>
    </citation>
    <scope>NUCLEOTIDE SEQUENCE</scope>
    <source>
        <strain evidence="2">CGMCC 1.15152</strain>
    </source>
</reference>
<accession>A0A916Y4J1</accession>
<reference evidence="2" key="2">
    <citation type="submission" date="2020-09" db="EMBL/GenBank/DDBJ databases">
        <authorList>
            <person name="Sun Q."/>
            <person name="Zhou Y."/>
        </authorList>
    </citation>
    <scope>NUCLEOTIDE SEQUENCE</scope>
    <source>
        <strain evidence="2">CGMCC 1.15152</strain>
    </source>
</reference>
<protein>
    <recommendedName>
        <fullName evidence="1">SsuA/THI5-like domain-containing protein</fullName>
    </recommendedName>
</protein>
<dbReference type="SUPFAM" id="SSF53850">
    <property type="entry name" value="Periplasmic binding protein-like II"/>
    <property type="match status" value="1"/>
</dbReference>
<dbReference type="Pfam" id="PF09084">
    <property type="entry name" value="NMT1"/>
    <property type="match status" value="1"/>
</dbReference>
<name>A0A916Y4J1_9MICO</name>
<dbReference type="Proteomes" id="UP000633205">
    <property type="component" value="Unassembled WGS sequence"/>
</dbReference>
<evidence type="ECO:0000313" key="3">
    <source>
        <dbReference type="Proteomes" id="UP000633205"/>
    </source>
</evidence>
<keyword evidence="3" id="KW-1185">Reference proteome</keyword>
<dbReference type="AlphaFoldDB" id="A0A916Y4J1"/>